<comment type="caution">
    <text evidence="3">The sequence shown here is derived from an EMBL/GenBank/DDBJ whole genome shotgun (WGS) entry which is preliminary data.</text>
</comment>
<keyword evidence="1" id="KW-1133">Transmembrane helix</keyword>
<evidence type="ECO:0000313" key="3">
    <source>
        <dbReference type="EMBL" id="OGG78516.1"/>
    </source>
</evidence>
<name>A0A1F6EY64_9BACT</name>
<dbReference type="GO" id="GO:0046872">
    <property type="term" value="F:metal ion binding"/>
    <property type="evidence" value="ECO:0007669"/>
    <property type="project" value="InterPro"/>
</dbReference>
<feature type="transmembrane region" description="Helical" evidence="1">
    <location>
        <begin position="195"/>
        <end position="216"/>
    </location>
</feature>
<evidence type="ECO:0000259" key="2">
    <source>
        <dbReference type="PROSITE" id="PS50846"/>
    </source>
</evidence>
<evidence type="ECO:0000256" key="1">
    <source>
        <dbReference type="SAM" id="Phobius"/>
    </source>
</evidence>
<feature type="transmembrane region" description="Helical" evidence="1">
    <location>
        <begin position="89"/>
        <end position="106"/>
    </location>
</feature>
<feature type="domain" description="HMA" evidence="2">
    <location>
        <begin position="7"/>
        <end position="72"/>
    </location>
</feature>
<dbReference type="InterPro" id="IPR036163">
    <property type="entry name" value="HMA_dom_sf"/>
</dbReference>
<dbReference type="SUPFAM" id="SSF55008">
    <property type="entry name" value="HMA, heavy metal-associated domain"/>
    <property type="match status" value="1"/>
</dbReference>
<dbReference type="Pfam" id="PF00403">
    <property type="entry name" value="HMA"/>
    <property type="match status" value="1"/>
</dbReference>
<dbReference type="InterPro" id="IPR006121">
    <property type="entry name" value="HMA_dom"/>
</dbReference>
<dbReference type="AlphaFoldDB" id="A0A1F6EY64"/>
<dbReference type="Proteomes" id="UP000178811">
    <property type="component" value="Unassembled WGS sequence"/>
</dbReference>
<feature type="transmembrane region" description="Helical" evidence="1">
    <location>
        <begin position="310"/>
        <end position="337"/>
    </location>
</feature>
<dbReference type="PANTHER" id="PTHR42208">
    <property type="entry name" value="HEAVY METAL TRANSPORTER-RELATED"/>
    <property type="match status" value="1"/>
</dbReference>
<feature type="transmembrane region" description="Helical" evidence="1">
    <location>
        <begin position="243"/>
        <end position="262"/>
    </location>
</feature>
<dbReference type="Gene3D" id="3.30.70.100">
    <property type="match status" value="1"/>
</dbReference>
<feature type="transmembrane region" description="Helical" evidence="1">
    <location>
        <begin position="274"/>
        <end position="298"/>
    </location>
</feature>
<proteinExistence type="predicted"/>
<feature type="transmembrane region" description="Helical" evidence="1">
    <location>
        <begin position="170"/>
        <end position="189"/>
    </location>
</feature>
<keyword evidence="1" id="KW-0472">Membrane</keyword>
<dbReference type="Pfam" id="PF13386">
    <property type="entry name" value="DsbD_2"/>
    <property type="match status" value="1"/>
</dbReference>
<reference evidence="3 4" key="1">
    <citation type="journal article" date="2016" name="Nat. Commun.">
        <title>Thousands of microbial genomes shed light on interconnected biogeochemical processes in an aquifer system.</title>
        <authorList>
            <person name="Anantharaman K."/>
            <person name="Brown C.T."/>
            <person name="Hug L.A."/>
            <person name="Sharon I."/>
            <person name="Castelle C.J."/>
            <person name="Probst A.J."/>
            <person name="Thomas B.C."/>
            <person name="Singh A."/>
            <person name="Wilkins M.J."/>
            <person name="Karaoz U."/>
            <person name="Brodie E.L."/>
            <person name="Williams K.H."/>
            <person name="Hubbard S.S."/>
            <person name="Banfield J.F."/>
        </authorList>
    </citation>
    <scope>NUCLEOTIDE SEQUENCE [LARGE SCALE GENOMIC DNA]</scope>
</reference>
<dbReference type="EMBL" id="MFLW01000006">
    <property type="protein sequence ID" value="OGG78516.1"/>
    <property type="molecule type" value="Genomic_DNA"/>
</dbReference>
<protein>
    <recommendedName>
        <fullName evidence="2">HMA domain-containing protein</fullName>
    </recommendedName>
</protein>
<dbReference type="PROSITE" id="PS50846">
    <property type="entry name" value="HMA_2"/>
    <property type="match status" value="1"/>
</dbReference>
<dbReference type="InterPro" id="IPR039447">
    <property type="entry name" value="UreH-like_TM_dom"/>
</dbReference>
<sequence>MMGQEKKTYTFHVSGTHCAACAVLIEQILAEQANIESAKVFLSSRQVTVIGIFSESPEKIAEELSKLVQSHGYAISVEKQTNDAQLGDFAYAVPIAAAVIIAFLLLQKAGLTSLITSSNVSYGTAFVIGLIASVSSCLAIVGGLVLSLSASSAKEGGTWRTQTLFHVGRLGGFFILGGLVGLLGNSLHLGLTANIVLSVAVALVMFILGVNLLDVFHFTKRLQLTMPARFGKHVMNGSTHDHYLAPLLVGVGTFFLPCGFTQSMQLYALSTGTFMQGALTMFVFALGTFPVLALLSFGSLNIAHKPWKGIFFKTAGIIVIALALLNFTNALATAGVVNPLFNF</sequence>
<feature type="transmembrane region" description="Helical" evidence="1">
    <location>
        <begin position="126"/>
        <end position="149"/>
    </location>
</feature>
<accession>A0A1F6EY64</accession>
<keyword evidence="1" id="KW-0812">Transmembrane</keyword>
<dbReference type="PANTHER" id="PTHR42208:SF1">
    <property type="entry name" value="HEAVY METAL TRANSPORTER"/>
    <property type="match status" value="1"/>
</dbReference>
<evidence type="ECO:0000313" key="4">
    <source>
        <dbReference type="Proteomes" id="UP000178811"/>
    </source>
</evidence>
<gene>
    <name evidence="3" type="ORF">A3A36_00450</name>
</gene>
<dbReference type="CDD" id="cd00371">
    <property type="entry name" value="HMA"/>
    <property type="match status" value="1"/>
</dbReference>
<organism evidence="3 4">
    <name type="scientific">Candidatus Kaiserbacteria bacterium RIFCSPLOWO2_01_FULL_52_12b</name>
    <dbReference type="NCBI Taxonomy" id="1798509"/>
    <lineage>
        <taxon>Bacteria</taxon>
        <taxon>Candidatus Kaiseribacteriota</taxon>
    </lineage>
</organism>